<dbReference type="InterPro" id="IPR049489">
    <property type="entry name" value="FabD-like_helical_ins"/>
</dbReference>
<keyword evidence="3" id="KW-0560">Oxidoreductase</keyword>
<dbReference type="Pfam" id="PF18328">
    <property type="entry name" value="PfaD_N"/>
    <property type="match status" value="1"/>
</dbReference>
<dbReference type="InterPro" id="IPR013785">
    <property type="entry name" value="Aldolase_TIM"/>
</dbReference>
<evidence type="ECO:0000259" key="1">
    <source>
        <dbReference type="Pfam" id="PF18328"/>
    </source>
</evidence>
<reference evidence="4" key="1">
    <citation type="submission" date="2016-07" db="EMBL/GenBank/DDBJ databases">
        <title>Nontailed viruses are major unrecognized killers of bacteria in the ocean.</title>
        <authorList>
            <person name="Kauffman K."/>
            <person name="Hussain F."/>
            <person name="Yang J."/>
            <person name="Arevalo P."/>
            <person name="Brown J."/>
            <person name="Cutler M."/>
            <person name="Kelly L."/>
            <person name="Polz M.F."/>
        </authorList>
    </citation>
    <scope>NUCLEOTIDE SEQUENCE [LARGE SCALE GENOMIC DNA]</scope>
    <source>
        <strain evidence="4">10N.286.55.C1</strain>
    </source>
</reference>
<proteinExistence type="predicted"/>
<dbReference type="GO" id="GO:0051213">
    <property type="term" value="F:dioxygenase activity"/>
    <property type="evidence" value="ECO:0007669"/>
    <property type="project" value="UniProtKB-KW"/>
</dbReference>
<name>A0A2N7C6U5_9VIBR</name>
<comment type="caution">
    <text evidence="3">The sequence shown here is derived from an EMBL/GenBank/DDBJ whole genome shotgun (WGS) entry which is preliminary data.</text>
</comment>
<organism evidence="3 4">
    <name type="scientific">Vibrio lentus</name>
    <dbReference type="NCBI Taxonomy" id="136468"/>
    <lineage>
        <taxon>Bacteria</taxon>
        <taxon>Pseudomonadati</taxon>
        <taxon>Pseudomonadota</taxon>
        <taxon>Gammaproteobacteria</taxon>
        <taxon>Vibrionales</taxon>
        <taxon>Vibrionaceae</taxon>
        <taxon>Vibrio</taxon>
    </lineage>
</organism>
<sequence>MTTQTTINNEKLSPWPWQIEESTTRFDNAAMSIILKDLSLACYVVNHPEKGLGVSQKSEIASGDSASTANSQPVSAFAPALGTQSLGDEDFRRCHGVKYAYYAGAMANGISSEELVIALGQAGILCSFGAAGLIPSRVEQAINRIQAALPNGPYAFNLIHSPSEPALERGSVELFLKHKVKTVEASAFLGLTPQIVHYRAAGLSRDAQGEIQIGNKVIAKVSRTEVASKFMQPAPAKMLQALVDEGRITAEQMELAQLVPMADDITAEADSGGHTDNRPLVTLLPTILALKEQIQAQYQFKTPLRVGCGGGVGTPDAALATFNMGAAYIVTGSINQACVEAGASEHTRKLLSTTEMADVTMAPAADMFEMGVKLQVVKRGTLFPMRANKLYELYTRYDSIEAIPVEERLKLEKQVFRSTLDDIWAGTVAHFTERDPKQIERAEGNPKRKMALIFRWYLGLSSRWSNTGEQGREMDYQVWAGPALGAFNAWAKDSYLDDYQQRNAVDLAKHLMHGAAYLARVNLLTSQGIKLDPELARWKPTQRMA</sequence>
<dbReference type="InterPro" id="IPR014179">
    <property type="entry name" value="PfaD-like_TIM-barrel"/>
</dbReference>
<dbReference type="Gene3D" id="3.20.20.70">
    <property type="entry name" value="Aldolase class I"/>
    <property type="match status" value="1"/>
</dbReference>
<evidence type="ECO:0000259" key="2">
    <source>
        <dbReference type="Pfam" id="PF21607"/>
    </source>
</evidence>
<feature type="domain" description="[Acyl-carrier-protein] S-malonyltransferase-like inserted helical" evidence="2">
    <location>
        <begin position="397"/>
        <end position="476"/>
    </location>
</feature>
<dbReference type="PANTHER" id="PTHR32332:SF20">
    <property type="entry name" value="2-NITROPROPANE DIOXYGENASE-LIKE PROTEIN"/>
    <property type="match status" value="1"/>
</dbReference>
<dbReference type="Proteomes" id="UP000235778">
    <property type="component" value="Unassembled WGS sequence"/>
</dbReference>
<evidence type="ECO:0000313" key="3">
    <source>
        <dbReference type="EMBL" id="PME73180.1"/>
    </source>
</evidence>
<dbReference type="Pfam" id="PF21607">
    <property type="entry name" value="FabD_helical_ins"/>
    <property type="match status" value="1"/>
</dbReference>
<dbReference type="RefSeq" id="WP_102267909.1">
    <property type="nucleotide sequence ID" value="NZ_MCSH01000136.1"/>
</dbReference>
<evidence type="ECO:0000313" key="4">
    <source>
        <dbReference type="Proteomes" id="UP000235778"/>
    </source>
</evidence>
<dbReference type="InterPro" id="IPR040981">
    <property type="entry name" value="PfaD_N"/>
</dbReference>
<dbReference type="AlphaFoldDB" id="A0A2N7C6U5"/>
<dbReference type="PANTHER" id="PTHR32332">
    <property type="entry name" value="2-NITROPROPANE DIOXYGENASE"/>
    <property type="match status" value="1"/>
</dbReference>
<keyword evidence="3" id="KW-0223">Dioxygenase</keyword>
<dbReference type="NCBIfam" id="TIGR02814">
    <property type="entry name" value="pfaD_fam"/>
    <property type="match status" value="1"/>
</dbReference>
<feature type="domain" description="Fatty acid synthase subunit PfaD N-terminal" evidence="1">
    <location>
        <begin position="17"/>
        <end position="80"/>
    </location>
</feature>
<gene>
    <name evidence="3" type="ORF">BCV30_03315</name>
</gene>
<accession>A0A2N7C6U5</accession>
<dbReference type="SUPFAM" id="SSF51395">
    <property type="entry name" value="FMN-linked oxidoreductases"/>
    <property type="match status" value="1"/>
</dbReference>
<dbReference type="EMBL" id="MCSI01000014">
    <property type="protein sequence ID" value="PME73180.1"/>
    <property type="molecule type" value="Genomic_DNA"/>
</dbReference>
<dbReference type="CDD" id="cd04742">
    <property type="entry name" value="NPD_FabD"/>
    <property type="match status" value="1"/>
</dbReference>
<protein>
    <submittedName>
        <fullName evidence="3">2-nitropropane dioxygenase</fullName>
    </submittedName>
</protein>